<dbReference type="Proteomes" id="UP000785679">
    <property type="component" value="Unassembled WGS sequence"/>
</dbReference>
<keyword evidence="2" id="KW-1185">Reference proteome</keyword>
<organism evidence="1 2">
    <name type="scientific">Halteria grandinella</name>
    <dbReference type="NCBI Taxonomy" id="5974"/>
    <lineage>
        <taxon>Eukaryota</taxon>
        <taxon>Sar</taxon>
        <taxon>Alveolata</taxon>
        <taxon>Ciliophora</taxon>
        <taxon>Intramacronucleata</taxon>
        <taxon>Spirotrichea</taxon>
        <taxon>Stichotrichia</taxon>
        <taxon>Sporadotrichida</taxon>
        <taxon>Halteriidae</taxon>
        <taxon>Halteria</taxon>
    </lineage>
</organism>
<reference evidence="1" key="1">
    <citation type="submission" date="2019-06" db="EMBL/GenBank/DDBJ databases">
        <authorList>
            <person name="Zheng W."/>
        </authorList>
    </citation>
    <scope>NUCLEOTIDE SEQUENCE</scope>
    <source>
        <strain evidence="1">QDHG01</strain>
    </source>
</reference>
<sequence>MMECIQLYPIRVLTLNKVVAPPQGAQVDGLPELKYEKITDQRIIALFAKDVIVQQINQGYANERIAIMRFVFLGSIHKAHNTDLRK</sequence>
<name>A0A8J8SZW6_HALGN</name>
<dbReference type="EMBL" id="RRYP01013665">
    <property type="protein sequence ID" value="TNV76401.1"/>
    <property type="molecule type" value="Genomic_DNA"/>
</dbReference>
<accession>A0A8J8SZW6</accession>
<comment type="caution">
    <text evidence="1">The sequence shown here is derived from an EMBL/GenBank/DDBJ whole genome shotgun (WGS) entry which is preliminary data.</text>
</comment>
<dbReference type="AlphaFoldDB" id="A0A8J8SZW6"/>
<proteinExistence type="predicted"/>
<gene>
    <name evidence="1" type="ORF">FGO68_gene8902</name>
</gene>
<evidence type="ECO:0000313" key="1">
    <source>
        <dbReference type="EMBL" id="TNV76401.1"/>
    </source>
</evidence>
<evidence type="ECO:0000313" key="2">
    <source>
        <dbReference type="Proteomes" id="UP000785679"/>
    </source>
</evidence>
<protein>
    <submittedName>
        <fullName evidence="1">Uncharacterized protein</fullName>
    </submittedName>
</protein>